<dbReference type="EMBL" id="DS999411">
    <property type="protein sequence ID" value="EED34488.1"/>
    <property type="molecule type" value="Genomic_DNA"/>
</dbReference>
<sequence>MIMTLVVQAGPEQGQAPQRALAFARAAIDAGHQLHCVFFYRGGVEVSGSEADAPEWGALHSETGTPLLLCSSSAETYGLSGDRHFAIAGLGTLIEAGVHSARVVTFA</sequence>
<evidence type="ECO:0000313" key="2">
    <source>
        <dbReference type="Proteomes" id="UP000004699"/>
    </source>
</evidence>
<name>B8KQT1_9GAMM</name>
<dbReference type="InterPro" id="IPR003787">
    <property type="entry name" value="Sulphur_relay_DsrE/F-like"/>
</dbReference>
<organism evidence="1 2">
    <name type="scientific">Luminiphilus syltensis NOR5-1B</name>
    <dbReference type="NCBI Taxonomy" id="565045"/>
    <lineage>
        <taxon>Bacteria</taxon>
        <taxon>Pseudomonadati</taxon>
        <taxon>Pseudomonadota</taxon>
        <taxon>Gammaproteobacteria</taxon>
        <taxon>Cellvibrionales</taxon>
        <taxon>Halieaceae</taxon>
        <taxon>Luminiphilus</taxon>
    </lineage>
</organism>
<dbReference type="SUPFAM" id="SSF75169">
    <property type="entry name" value="DsrEFH-like"/>
    <property type="match status" value="1"/>
</dbReference>
<dbReference type="eggNOG" id="COG1553">
    <property type="taxonomic scope" value="Bacteria"/>
</dbReference>
<reference evidence="2" key="1">
    <citation type="journal article" date="2013" name="BMC Microbiol.">
        <title>Taxonomy and evolution of bacteriochlorophyll a-containing members of the OM60/NOR5 clade of marine gammaproteobacteria: description of Luminiphilus syltensis gen. nov., sp. nov., reclassification of Haliea rubra as Pseudohaliea rubra gen. nov., comb. nov., and emendation of Chromatocurvus halotolerans.</title>
        <authorList>
            <person name="Spring S."/>
            <person name="Riedel T."/>
            <person name="Sproer C."/>
            <person name="Yan S."/>
            <person name="Harder J."/>
            <person name="Fuchs B.M."/>
        </authorList>
    </citation>
    <scope>NUCLEOTIDE SEQUENCE [LARGE SCALE GENOMIC DNA]</scope>
    <source>
        <strain evidence="2">NOR51-B</strain>
    </source>
</reference>
<dbReference type="RefSeq" id="WP_009019236.1">
    <property type="nucleotide sequence ID" value="NZ_DS999411.1"/>
</dbReference>
<dbReference type="InterPro" id="IPR027396">
    <property type="entry name" value="DsrEFH-like"/>
</dbReference>
<dbReference type="Proteomes" id="UP000004699">
    <property type="component" value="Unassembled WGS sequence"/>
</dbReference>
<keyword evidence="2" id="KW-1185">Reference proteome</keyword>
<dbReference type="OrthoDB" id="9787483at2"/>
<protein>
    <submittedName>
        <fullName evidence="1">DsrE/DsrF-like family protein</fullName>
    </submittedName>
</protein>
<dbReference type="Gene3D" id="3.40.1260.10">
    <property type="entry name" value="DsrEFH-like"/>
    <property type="match status" value="1"/>
</dbReference>
<gene>
    <name evidence="1" type="ORF">NOR51B_425</name>
</gene>
<dbReference type="STRING" id="565045.NOR51B_425"/>
<evidence type="ECO:0000313" key="1">
    <source>
        <dbReference type="EMBL" id="EED34488.1"/>
    </source>
</evidence>
<dbReference type="Pfam" id="PF02635">
    <property type="entry name" value="DsrE"/>
    <property type="match status" value="1"/>
</dbReference>
<proteinExistence type="predicted"/>
<accession>B8KQT1</accession>
<dbReference type="HOGENOM" id="CLU_132095_0_0_6"/>
<dbReference type="AlphaFoldDB" id="B8KQT1"/>